<reference evidence="1 2" key="1">
    <citation type="journal article" date="2018" name="Sci. Rep.">
        <title>Comparative genomics provides insights into the lifestyle and reveals functional heterogeneity of dark septate endophytic fungi.</title>
        <authorList>
            <person name="Knapp D.G."/>
            <person name="Nemeth J.B."/>
            <person name="Barry K."/>
            <person name="Hainaut M."/>
            <person name="Henrissat B."/>
            <person name="Johnson J."/>
            <person name="Kuo A."/>
            <person name="Lim J.H.P."/>
            <person name="Lipzen A."/>
            <person name="Nolan M."/>
            <person name="Ohm R.A."/>
            <person name="Tamas L."/>
            <person name="Grigoriev I.V."/>
            <person name="Spatafora J.W."/>
            <person name="Nagy L.G."/>
            <person name="Kovacs G.M."/>
        </authorList>
    </citation>
    <scope>NUCLEOTIDE SEQUENCE [LARGE SCALE GENOMIC DNA]</scope>
    <source>
        <strain evidence="1 2">DSE2036</strain>
    </source>
</reference>
<gene>
    <name evidence="1" type="ORF">DM02DRAFT_385694</name>
</gene>
<dbReference type="EMBL" id="KZ805369">
    <property type="protein sequence ID" value="PVI00710.1"/>
    <property type="molecule type" value="Genomic_DNA"/>
</dbReference>
<evidence type="ECO:0000313" key="1">
    <source>
        <dbReference type="EMBL" id="PVI00710.1"/>
    </source>
</evidence>
<proteinExistence type="predicted"/>
<dbReference type="Proteomes" id="UP000244855">
    <property type="component" value="Unassembled WGS sequence"/>
</dbReference>
<sequence>MDDGAQCTGSCTVQWMAIDDDYGRAGRTKYGAGRDRVYLNDKWMHAVQSRSRPARILCLLRGADCSHQCCSPHRKSPRQTLTGRRTLTRVCPSQRGVACPSQSRLLTDHGTLVEWLLWERQYPACGRIGAVRNIPTTNYVRACYMPCHAMPCYADEGDGHACA</sequence>
<keyword evidence="2" id="KW-1185">Reference proteome</keyword>
<evidence type="ECO:0000313" key="2">
    <source>
        <dbReference type="Proteomes" id="UP000244855"/>
    </source>
</evidence>
<name>A0A2V1DV64_9PLEO</name>
<protein>
    <submittedName>
        <fullName evidence="1">Uncharacterized protein</fullName>
    </submittedName>
</protein>
<accession>A0A2V1DV64</accession>
<organism evidence="1 2">
    <name type="scientific">Periconia macrospinosa</name>
    <dbReference type="NCBI Taxonomy" id="97972"/>
    <lineage>
        <taxon>Eukaryota</taxon>
        <taxon>Fungi</taxon>
        <taxon>Dikarya</taxon>
        <taxon>Ascomycota</taxon>
        <taxon>Pezizomycotina</taxon>
        <taxon>Dothideomycetes</taxon>
        <taxon>Pleosporomycetidae</taxon>
        <taxon>Pleosporales</taxon>
        <taxon>Massarineae</taxon>
        <taxon>Periconiaceae</taxon>
        <taxon>Periconia</taxon>
    </lineage>
</organism>
<dbReference type="AlphaFoldDB" id="A0A2V1DV64"/>